<evidence type="ECO:0000256" key="1">
    <source>
        <dbReference type="SAM" id="MobiDB-lite"/>
    </source>
</evidence>
<name>A0A975XI90_9BURK</name>
<dbReference type="Proteomes" id="UP000257016">
    <property type="component" value="Unassembled WGS sequence"/>
</dbReference>
<evidence type="ECO:0000313" key="2">
    <source>
        <dbReference type="EMBL" id="SOY71770.1"/>
    </source>
</evidence>
<dbReference type="AlphaFoldDB" id="A0A975XI90"/>
<sequence>MVPQGVRRPTGKHPLSYWPALGSAPPENSFDRLLAAWTAIHPQDEVILCWRGDDLKAKGDPADCAAAQHLRGHAPLSRSLPLACAPTRRPK</sequence>
<proteinExistence type="predicted"/>
<organism evidence="2 3">
    <name type="scientific">Cupriavidus taiwanensis</name>
    <dbReference type="NCBI Taxonomy" id="164546"/>
    <lineage>
        <taxon>Bacteria</taxon>
        <taxon>Pseudomonadati</taxon>
        <taxon>Pseudomonadota</taxon>
        <taxon>Betaproteobacteria</taxon>
        <taxon>Burkholderiales</taxon>
        <taxon>Burkholderiaceae</taxon>
        <taxon>Cupriavidus</taxon>
    </lineage>
</organism>
<dbReference type="EMBL" id="OFSN01000019">
    <property type="protein sequence ID" value="SOY71770.1"/>
    <property type="molecule type" value="Genomic_DNA"/>
</dbReference>
<protein>
    <submittedName>
        <fullName evidence="2">Uncharacterized protein</fullName>
    </submittedName>
</protein>
<gene>
    <name evidence="2" type="ORF">CBM2586_B130490</name>
</gene>
<evidence type="ECO:0000313" key="3">
    <source>
        <dbReference type="Proteomes" id="UP000257016"/>
    </source>
</evidence>
<feature type="region of interest" description="Disordered" evidence="1">
    <location>
        <begin position="1"/>
        <end position="21"/>
    </location>
</feature>
<reference evidence="2 3" key="1">
    <citation type="submission" date="2018-01" db="EMBL/GenBank/DDBJ databases">
        <authorList>
            <person name="Clerissi C."/>
        </authorList>
    </citation>
    <scope>NUCLEOTIDE SEQUENCE [LARGE SCALE GENOMIC DNA]</scope>
    <source>
        <strain evidence="2">Cupriavidus taiwanensis LMG 19430</strain>
    </source>
</reference>
<accession>A0A975XI90</accession>
<comment type="caution">
    <text evidence="2">The sequence shown here is derived from an EMBL/GenBank/DDBJ whole genome shotgun (WGS) entry which is preliminary data.</text>
</comment>